<protein>
    <submittedName>
        <fullName evidence="1">AlpA family phage regulatory protein</fullName>
    </submittedName>
</protein>
<evidence type="ECO:0000313" key="1">
    <source>
        <dbReference type="EMBL" id="MBK6008812.1"/>
    </source>
</evidence>
<name>A0A934TZD3_9BURK</name>
<organism evidence="1 2">
    <name type="scientific">Ramlibacter ginsenosidimutans</name>
    <dbReference type="NCBI Taxonomy" id="502333"/>
    <lineage>
        <taxon>Bacteria</taxon>
        <taxon>Pseudomonadati</taxon>
        <taxon>Pseudomonadota</taxon>
        <taxon>Betaproteobacteria</taxon>
        <taxon>Burkholderiales</taxon>
        <taxon>Comamonadaceae</taxon>
        <taxon>Ramlibacter</taxon>
    </lineage>
</organism>
<accession>A0A934TZD3</accession>
<dbReference type="InterPro" id="IPR009061">
    <property type="entry name" value="DNA-bd_dom_put_sf"/>
</dbReference>
<comment type="caution">
    <text evidence="1">The sequence shown here is derived from an EMBL/GenBank/DDBJ whole genome shotgun (WGS) entry which is preliminary data.</text>
</comment>
<reference evidence="1" key="2">
    <citation type="submission" date="2021-01" db="EMBL/GenBank/DDBJ databases">
        <authorList>
            <person name="Kang M."/>
        </authorList>
    </citation>
    <scope>NUCLEOTIDE SEQUENCE</scope>
    <source>
        <strain evidence="1">KACC 17527</strain>
    </source>
</reference>
<dbReference type="AlphaFoldDB" id="A0A934TZD3"/>
<sequence>MPNLSLRAAQAAPFLGISLPTFWRWVREKPDFPKPIRLSPRCTVFDADALLAWRDARAQPHATPQTKRKSAR</sequence>
<gene>
    <name evidence="1" type="ORF">JJB11_22170</name>
</gene>
<reference evidence="1" key="1">
    <citation type="journal article" date="2012" name="J. Microbiol. Biotechnol.">
        <title>Ramlibacter ginsenosidimutans sp. nov., with ginsenoside-converting activity.</title>
        <authorList>
            <person name="Wang L."/>
            <person name="An D.S."/>
            <person name="Kim S.G."/>
            <person name="Jin F.X."/>
            <person name="Kim S.C."/>
            <person name="Lee S.T."/>
            <person name="Im W.T."/>
        </authorList>
    </citation>
    <scope>NUCLEOTIDE SEQUENCE</scope>
    <source>
        <strain evidence="1">KACC 17527</strain>
    </source>
</reference>
<keyword evidence="2" id="KW-1185">Reference proteome</keyword>
<proteinExistence type="predicted"/>
<dbReference type="EMBL" id="JAEPWM010000012">
    <property type="protein sequence ID" value="MBK6008812.1"/>
    <property type="molecule type" value="Genomic_DNA"/>
</dbReference>
<evidence type="ECO:0000313" key="2">
    <source>
        <dbReference type="Proteomes" id="UP000630528"/>
    </source>
</evidence>
<dbReference type="SUPFAM" id="SSF46955">
    <property type="entry name" value="Putative DNA-binding domain"/>
    <property type="match status" value="1"/>
</dbReference>
<dbReference type="Pfam" id="PF05930">
    <property type="entry name" value="Phage_AlpA"/>
    <property type="match status" value="1"/>
</dbReference>
<dbReference type="Proteomes" id="UP000630528">
    <property type="component" value="Unassembled WGS sequence"/>
</dbReference>
<dbReference type="InterPro" id="IPR010260">
    <property type="entry name" value="AlpA"/>
</dbReference>